<dbReference type="OrthoDB" id="138803at2"/>
<name>A0A098S672_9BACT</name>
<dbReference type="AlphaFoldDB" id="A0A098S672"/>
<protein>
    <recommendedName>
        <fullName evidence="4">DUF3375 domain-containing protein</fullName>
    </recommendedName>
</protein>
<dbReference type="Proteomes" id="UP000029736">
    <property type="component" value="Unassembled WGS sequence"/>
</dbReference>
<dbReference type="STRING" id="1524460.IX84_13785"/>
<keyword evidence="1" id="KW-0175">Coiled coil</keyword>
<evidence type="ECO:0000313" key="3">
    <source>
        <dbReference type="Proteomes" id="UP000029736"/>
    </source>
</evidence>
<gene>
    <name evidence="2" type="ORF">IX84_13785</name>
</gene>
<proteinExistence type="predicted"/>
<dbReference type="InterPro" id="IPR021804">
    <property type="entry name" value="DUF3375"/>
</dbReference>
<evidence type="ECO:0000256" key="1">
    <source>
        <dbReference type="SAM" id="Coils"/>
    </source>
</evidence>
<evidence type="ECO:0000313" key="2">
    <source>
        <dbReference type="EMBL" id="KGE87615.1"/>
    </source>
</evidence>
<keyword evidence="3" id="KW-1185">Reference proteome</keyword>
<comment type="caution">
    <text evidence="2">The sequence shown here is derived from an EMBL/GenBank/DDBJ whole genome shotgun (WGS) entry which is preliminary data.</text>
</comment>
<dbReference type="Pfam" id="PF11855">
    <property type="entry name" value="DUF3375"/>
    <property type="match status" value="1"/>
</dbReference>
<reference evidence="2 3" key="1">
    <citation type="journal article" date="2014" name="Int. J. Syst. Evol. Microbiol.">
        <title>Phaeodactylibacter xiamenensis gen. nov., sp. nov., a member of the family Saprospiraceae isolated from the marine alga Phaeodactylum tricornutum.</title>
        <authorList>
            <person name="Chen Z.Jr."/>
            <person name="Lei X."/>
            <person name="Lai Q."/>
            <person name="Li Y."/>
            <person name="Zhang B."/>
            <person name="Zhang J."/>
            <person name="Zhang H."/>
            <person name="Yang L."/>
            <person name="Zheng W."/>
            <person name="Tian Y."/>
            <person name="Yu Z."/>
            <person name="Xu H.Jr."/>
            <person name="Zheng T."/>
        </authorList>
    </citation>
    <scope>NUCLEOTIDE SEQUENCE [LARGE SCALE GENOMIC DNA]</scope>
    <source>
        <strain evidence="2 3">KD52</strain>
    </source>
</reference>
<feature type="coiled-coil region" evidence="1">
    <location>
        <begin position="148"/>
        <end position="223"/>
    </location>
</feature>
<dbReference type="RefSeq" id="WP_044221346.1">
    <property type="nucleotide sequence ID" value="NZ_JBKAGJ010000020.1"/>
</dbReference>
<evidence type="ECO:0008006" key="4">
    <source>
        <dbReference type="Google" id="ProtNLM"/>
    </source>
</evidence>
<sequence length="486" mass="56135">MEDRFSNIDEVSRLLEDHSAVRLLRKAHAPMIVAFLWRAFREERRQAYGSQELNTLLSDFLFAANEGAGEGGKPYPRTSRLYLEDWSKEGFLRQYYEAGAAEATFELTPATEQALVWIAELDKREFVGAESRLLQLFNMLQDLTYGSSTDAQDRLEQLLAQRLELDREIMELEEGQISRLDPTRMREQLKLIEETAAKLLADFRQIEENFRQLNTKAREEQINRQHSRGQVLDEIFSAQDAIMETDQGKTFTAFWAFLMDQGRQDRLDQMAAQLFEQPELEAYRNHSVLPRLKILLVEAGERVDRTTTRLIEQLRRFLASRTFLENRRAGQVIEEIEQLALQVKNEPPPQRFFSDIAGKPAVNLVMERRLFQPADELQLASDQPVAGNAVEVLTEGLYNQMYIDPEELKGRIQKMLRGKQQVSLKEVVAHAPVEKGLSEIVAYFGLATQWEPRQKAVINTGQQEKLFYESEGQTYAVELPQILFLK</sequence>
<accession>A0A098S672</accession>
<dbReference type="EMBL" id="JPOS01000034">
    <property type="protein sequence ID" value="KGE87615.1"/>
    <property type="molecule type" value="Genomic_DNA"/>
</dbReference>
<organism evidence="2 3">
    <name type="scientific">Phaeodactylibacter xiamenensis</name>
    <dbReference type="NCBI Taxonomy" id="1524460"/>
    <lineage>
        <taxon>Bacteria</taxon>
        <taxon>Pseudomonadati</taxon>
        <taxon>Bacteroidota</taxon>
        <taxon>Saprospiria</taxon>
        <taxon>Saprospirales</taxon>
        <taxon>Haliscomenobacteraceae</taxon>
        <taxon>Phaeodactylibacter</taxon>
    </lineage>
</organism>